<evidence type="ECO:0000256" key="1">
    <source>
        <dbReference type="SAM" id="MobiDB-lite"/>
    </source>
</evidence>
<dbReference type="EMBL" id="JAFBMS010000001">
    <property type="protein sequence ID" value="KAG9355186.1"/>
    <property type="molecule type" value="Genomic_DNA"/>
</dbReference>
<accession>A0A8T2PVD2</accession>
<feature type="region of interest" description="Disordered" evidence="1">
    <location>
        <begin position="48"/>
        <end position="71"/>
    </location>
</feature>
<protein>
    <submittedName>
        <fullName evidence="2">Uncharacterized protein</fullName>
    </submittedName>
</protein>
<feature type="region of interest" description="Disordered" evidence="1">
    <location>
        <begin position="1"/>
        <end position="29"/>
    </location>
</feature>
<organism evidence="2 3">
    <name type="scientific">Albula glossodonta</name>
    <name type="common">roundjaw bonefish</name>
    <dbReference type="NCBI Taxonomy" id="121402"/>
    <lineage>
        <taxon>Eukaryota</taxon>
        <taxon>Metazoa</taxon>
        <taxon>Chordata</taxon>
        <taxon>Craniata</taxon>
        <taxon>Vertebrata</taxon>
        <taxon>Euteleostomi</taxon>
        <taxon>Actinopterygii</taxon>
        <taxon>Neopterygii</taxon>
        <taxon>Teleostei</taxon>
        <taxon>Albuliformes</taxon>
        <taxon>Albulidae</taxon>
        <taxon>Albula</taxon>
    </lineage>
</organism>
<evidence type="ECO:0000313" key="3">
    <source>
        <dbReference type="Proteomes" id="UP000824540"/>
    </source>
</evidence>
<evidence type="ECO:0000313" key="2">
    <source>
        <dbReference type="EMBL" id="KAG9355186.1"/>
    </source>
</evidence>
<gene>
    <name evidence="2" type="ORF">JZ751_000024</name>
</gene>
<comment type="caution">
    <text evidence="2">The sequence shown here is derived from an EMBL/GenBank/DDBJ whole genome shotgun (WGS) entry which is preliminary data.</text>
</comment>
<dbReference type="Proteomes" id="UP000824540">
    <property type="component" value="Unassembled WGS sequence"/>
</dbReference>
<keyword evidence="3" id="KW-1185">Reference proteome</keyword>
<name>A0A8T2PVD2_9TELE</name>
<proteinExistence type="predicted"/>
<dbReference type="AlphaFoldDB" id="A0A8T2PVD2"/>
<sequence>MDQRGPHYNTVHGPTEAKKGPGSLWLRGGGAQPASVGMCALLRDPVSLEPGSSYERERSTAKLRAYPSLQP</sequence>
<reference evidence="2" key="1">
    <citation type="thesis" date="2021" institute="BYU ScholarsArchive" country="Provo, UT, USA">
        <title>Applications of and Algorithms for Genome Assembly and Genomic Analyses with an Emphasis on Marine Teleosts.</title>
        <authorList>
            <person name="Pickett B.D."/>
        </authorList>
    </citation>
    <scope>NUCLEOTIDE SEQUENCE</scope>
    <source>
        <strain evidence="2">HI-2016</strain>
    </source>
</reference>